<dbReference type="RefSeq" id="WP_315605962.1">
    <property type="nucleotide sequence ID" value="NZ_CP130318.1"/>
</dbReference>
<protein>
    <submittedName>
        <fullName evidence="2">Pyridoxamine 5'-phosphate oxidase family protein</fullName>
    </submittedName>
</protein>
<dbReference type="SUPFAM" id="SSF50475">
    <property type="entry name" value="FMN-binding split barrel"/>
    <property type="match status" value="1"/>
</dbReference>
<sequence>MERNQLEKHISSMLDNTRFCSFATVEGGKPHVRYMTVYHDGLTIYLATNRKSHKVEELDDNPHVHILTELKDDKPDEFLQIEATATVTKDDSLRHKVWNDWLKPWFEGPDDPDYVILEVKPSRIAFAKDMNVQVWEA</sequence>
<name>A0AA96LHK3_9BACL</name>
<accession>A0AA96LHK3</accession>
<proteinExistence type="predicted"/>
<dbReference type="Gene3D" id="2.30.110.10">
    <property type="entry name" value="Electron Transport, Fmn-binding Protein, Chain A"/>
    <property type="match status" value="1"/>
</dbReference>
<gene>
    <name evidence="2" type="ORF">MJA45_03795</name>
</gene>
<dbReference type="AlphaFoldDB" id="A0AA96LHK3"/>
<dbReference type="Proteomes" id="UP001305702">
    <property type="component" value="Chromosome"/>
</dbReference>
<evidence type="ECO:0000259" key="1">
    <source>
        <dbReference type="Pfam" id="PF01243"/>
    </source>
</evidence>
<evidence type="ECO:0000313" key="2">
    <source>
        <dbReference type="EMBL" id="WNQ12185.1"/>
    </source>
</evidence>
<dbReference type="EMBL" id="CP130318">
    <property type="protein sequence ID" value="WNQ12185.1"/>
    <property type="molecule type" value="Genomic_DNA"/>
</dbReference>
<dbReference type="InterPro" id="IPR012349">
    <property type="entry name" value="Split_barrel_FMN-bd"/>
</dbReference>
<keyword evidence="3" id="KW-1185">Reference proteome</keyword>
<dbReference type="PANTHER" id="PTHR34818:SF1">
    <property type="entry name" value="PROTEIN BLI-3"/>
    <property type="match status" value="1"/>
</dbReference>
<dbReference type="PANTHER" id="PTHR34818">
    <property type="entry name" value="PROTEIN BLI-3"/>
    <property type="match status" value="1"/>
</dbReference>
<dbReference type="InterPro" id="IPR052917">
    <property type="entry name" value="Stress-Dev_Protein"/>
</dbReference>
<dbReference type="KEGG" id="paun:MJA45_03795"/>
<evidence type="ECO:0000313" key="3">
    <source>
        <dbReference type="Proteomes" id="UP001305702"/>
    </source>
</evidence>
<organism evidence="2 3">
    <name type="scientific">Paenibacillus aurantius</name>
    <dbReference type="NCBI Taxonomy" id="2918900"/>
    <lineage>
        <taxon>Bacteria</taxon>
        <taxon>Bacillati</taxon>
        <taxon>Bacillota</taxon>
        <taxon>Bacilli</taxon>
        <taxon>Bacillales</taxon>
        <taxon>Paenibacillaceae</taxon>
        <taxon>Paenibacillus</taxon>
    </lineage>
</organism>
<dbReference type="InterPro" id="IPR011576">
    <property type="entry name" value="Pyridox_Oxase_N"/>
</dbReference>
<dbReference type="Pfam" id="PF01243">
    <property type="entry name" value="PNPOx_N"/>
    <property type="match status" value="1"/>
</dbReference>
<reference evidence="2 3" key="1">
    <citation type="submission" date="2022-02" db="EMBL/GenBank/DDBJ databases">
        <title>Paenibacillus sp. MBLB1776 Whole Genome Shotgun Sequencing.</title>
        <authorList>
            <person name="Hwang C.Y."/>
            <person name="Cho E.-S."/>
            <person name="Seo M.-J."/>
        </authorList>
    </citation>
    <scope>NUCLEOTIDE SEQUENCE [LARGE SCALE GENOMIC DNA]</scope>
    <source>
        <strain evidence="2 3">MBLB1776</strain>
    </source>
</reference>
<feature type="domain" description="Pyridoxamine 5'-phosphate oxidase N-terminal" evidence="1">
    <location>
        <begin position="6"/>
        <end position="126"/>
    </location>
</feature>